<dbReference type="NCBIfam" id="TIGR01167">
    <property type="entry name" value="LPXTG_anchor"/>
    <property type="match status" value="1"/>
</dbReference>
<organism evidence="8 9">
    <name type="scientific">Paractinoplanes pyxinae</name>
    <dbReference type="NCBI Taxonomy" id="2997416"/>
    <lineage>
        <taxon>Bacteria</taxon>
        <taxon>Bacillati</taxon>
        <taxon>Actinomycetota</taxon>
        <taxon>Actinomycetes</taxon>
        <taxon>Micromonosporales</taxon>
        <taxon>Micromonosporaceae</taxon>
        <taxon>Paractinoplanes</taxon>
    </lineage>
</organism>
<proteinExistence type="predicted"/>
<dbReference type="PROSITE" id="PS50847">
    <property type="entry name" value="GRAM_POS_ANCHORING"/>
    <property type="match status" value="1"/>
</dbReference>
<feature type="chain" id="PRO_5045879055" evidence="6">
    <location>
        <begin position="25"/>
        <end position="511"/>
    </location>
</feature>
<gene>
    <name evidence="8" type="ORF">OWR29_10075</name>
</gene>
<feature type="transmembrane region" description="Helical" evidence="5">
    <location>
        <begin position="489"/>
        <end position="508"/>
    </location>
</feature>
<evidence type="ECO:0000256" key="2">
    <source>
        <dbReference type="ARBA" id="ARBA00022525"/>
    </source>
</evidence>
<reference evidence="8" key="1">
    <citation type="submission" date="2022-11" db="EMBL/GenBank/DDBJ databases">
        <authorList>
            <person name="Somphong A."/>
            <person name="Phongsopitanun W."/>
        </authorList>
    </citation>
    <scope>NUCLEOTIDE SEQUENCE</scope>
    <source>
        <strain evidence="8">Pm04-4</strain>
    </source>
</reference>
<dbReference type="InterPro" id="IPR019931">
    <property type="entry name" value="LPXTG_anchor"/>
</dbReference>
<evidence type="ECO:0000256" key="1">
    <source>
        <dbReference type="ARBA" id="ARBA00022512"/>
    </source>
</evidence>
<feature type="signal peptide" evidence="6">
    <location>
        <begin position="1"/>
        <end position="24"/>
    </location>
</feature>
<evidence type="ECO:0000256" key="3">
    <source>
        <dbReference type="ARBA" id="ARBA00022729"/>
    </source>
</evidence>
<keyword evidence="1" id="KW-0134">Cell wall</keyword>
<protein>
    <submittedName>
        <fullName evidence="8">LPXTG cell wall anchor domain-containing protein</fullName>
    </submittedName>
</protein>
<keyword evidence="5" id="KW-0812">Transmembrane</keyword>
<keyword evidence="4" id="KW-0572">Peptidoglycan-anchor</keyword>
<sequence length="511" mass="52885">MRRLASTALIVLLAVLGAPSASQAAAPWTMTAGKISVVPGGGERGMPFGLRAPGGGSTRYDLDLVFDITAARDLLTFKLTFYTCTATATTLTCPVNTGGMSSYLMATAKPEAPAGLTVPVPVRAVLDGKTVASATGTVTVAEEVSLAAVEAQDDMAIASGRTYGLAAGVRNTGSRPVTGVVLQLKTVAGIRTNDYANCTNVVTDPNIPPDSGAICLFDAELAPGQEYRLATPWRVTATELVWAPSQWLASFEWSTAQDFTDRGGKLPSGGSGPELELAAVATARAVPQTEPELIYNNVDEWQLSVTGRNTSTLTVRGDTASGQVGKNVTVGVSVRNNGPARLEGYNQLEGSYSLTTVTLPPGTKVVRADPDCHLFSIDFPTPGGPYPVDAELGDGKYYCWKGSWLTPWNLPGETYTYKFTLRITKPGTLRGGIRTTLHDAGRGNSGLGPIPYRAPIVITATGVPVTGGDGGGEGGGGGGLPITGSNTTAVALIGLALLIAGAAARLATRRR</sequence>
<accession>A0ABT4AVU5</accession>
<keyword evidence="3 6" id="KW-0732">Signal</keyword>
<evidence type="ECO:0000313" key="8">
    <source>
        <dbReference type="EMBL" id="MCY1138344.1"/>
    </source>
</evidence>
<dbReference type="EMBL" id="JAPNTZ010000003">
    <property type="protein sequence ID" value="MCY1138344.1"/>
    <property type="molecule type" value="Genomic_DNA"/>
</dbReference>
<dbReference type="Proteomes" id="UP001151002">
    <property type="component" value="Unassembled WGS sequence"/>
</dbReference>
<feature type="domain" description="Gram-positive cocci surface proteins LPxTG" evidence="7">
    <location>
        <begin position="480"/>
        <end position="511"/>
    </location>
</feature>
<dbReference type="RefSeq" id="WP_267562331.1">
    <property type="nucleotide sequence ID" value="NZ_JAPNTZ010000003.1"/>
</dbReference>
<comment type="caution">
    <text evidence="8">The sequence shown here is derived from an EMBL/GenBank/DDBJ whole genome shotgun (WGS) entry which is preliminary data.</text>
</comment>
<evidence type="ECO:0000256" key="6">
    <source>
        <dbReference type="SAM" id="SignalP"/>
    </source>
</evidence>
<evidence type="ECO:0000259" key="7">
    <source>
        <dbReference type="PROSITE" id="PS50847"/>
    </source>
</evidence>
<evidence type="ECO:0000256" key="4">
    <source>
        <dbReference type="ARBA" id="ARBA00023088"/>
    </source>
</evidence>
<evidence type="ECO:0000313" key="9">
    <source>
        <dbReference type="Proteomes" id="UP001151002"/>
    </source>
</evidence>
<evidence type="ECO:0000256" key="5">
    <source>
        <dbReference type="SAM" id="Phobius"/>
    </source>
</evidence>
<keyword evidence="5" id="KW-1133">Transmembrane helix</keyword>
<name>A0ABT4AVU5_9ACTN</name>
<keyword evidence="9" id="KW-1185">Reference proteome</keyword>
<keyword evidence="5" id="KW-0472">Membrane</keyword>
<keyword evidence="2" id="KW-0964">Secreted</keyword>